<dbReference type="AlphaFoldDB" id="A0A2K1I9U1"/>
<dbReference type="Gramene" id="Pp3c22_16400V3.2">
    <property type="protein sequence ID" value="PAC:32905142.CDS.1"/>
    <property type="gene ID" value="Pp3c22_16400"/>
</dbReference>
<dbReference type="EMBL" id="ABEU02000022">
    <property type="protein sequence ID" value="PNR30902.1"/>
    <property type="molecule type" value="Genomic_DNA"/>
</dbReference>
<gene>
    <name evidence="2" type="ORF">PHYPA_027218</name>
    <name evidence="1" type="ORF">PHYPA_031183</name>
</gene>
<proteinExistence type="predicted"/>
<reference evidence="3" key="3">
    <citation type="submission" date="2020-12" db="UniProtKB">
        <authorList>
            <consortium name="EnsemblPlants"/>
        </authorList>
    </citation>
    <scope>IDENTIFICATION</scope>
</reference>
<evidence type="ECO:0000313" key="1">
    <source>
        <dbReference type="EMBL" id="PNR26047.1"/>
    </source>
</evidence>
<evidence type="ECO:0000313" key="4">
    <source>
        <dbReference type="Proteomes" id="UP000006727"/>
    </source>
</evidence>
<reference evidence="1 4" key="2">
    <citation type="journal article" date="2018" name="Plant J.">
        <title>The Physcomitrella patens chromosome-scale assembly reveals moss genome structure and evolution.</title>
        <authorList>
            <person name="Lang D."/>
            <person name="Ullrich K.K."/>
            <person name="Murat F."/>
            <person name="Fuchs J."/>
            <person name="Jenkins J."/>
            <person name="Haas F.B."/>
            <person name="Piednoel M."/>
            <person name="Gundlach H."/>
            <person name="Van Bel M."/>
            <person name="Meyberg R."/>
            <person name="Vives C."/>
            <person name="Morata J."/>
            <person name="Symeonidi A."/>
            <person name="Hiss M."/>
            <person name="Muchero W."/>
            <person name="Kamisugi Y."/>
            <person name="Saleh O."/>
            <person name="Blanc G."/>
            <person name="Decker E.L."/>
            <person name="van Gessel N."/>
            <person name="Grimwood J."/>
            <person name="Hayes R.D."/>
            <person name="Graham S.W."/>
            <person name="Gunter L.E."/>
            <person name="McDaniel S.F."/>
            <person name="Hoernstein S.N.W."/>
            <person name="Larsson A."/>
            <person name="Li F.W."/>
            <person name="Perroud P.F."/>
            <person name="Phillips J."/>
            <person name="Ranjan P."/>
            <person name="Rokshar D.S."/>
            <person name="Rothfels C.J."/>
            <person name="Schneider L."/>
            <person name="Shu S."/>
            <person name="Stevenson D.W."/>
            <person name="Thummler F."/>
            <person name="Tillich M."/>
            <person name="Villarreal Aguilar J.C."/>
            <person name="Widiez T."/>
            <person name="Wong G.K."/>
            <person name="Wymore A."/>
            <person name="Zhang Y."/>
            <person name="Zimmer A.D."/>
            <person name="Quatrano R.S."/>
            <person name="Mayer K.F.X."/>
            <person name="Goodstein D."/>
            <person name="Casacuberta J.M."/>
            <person name="Vandepoele K."/>
            <person name="Reski R."/>
            <person name="Cuming A.C."/>
            <person name="Tuskan G.A."/>
            <person name="Maumus F."/>
            <person name="Salse J."/>
            <person name="Schmutz J."/>
            <person name="Rensing S.A."/>
        </authorList>
    </citation>
    <scope>NUCLEOTIDE SEQUENCE [LARGE SCALE GENOMIC DNA]</scope>
    <source>
        <strain evidence="3 4">cv. Gransden 2004</strain>
    </source>
</reference>
<protein>
    <submittedName>
        <fullName evidence="1 3">Uncharacterized protein</fullName>
    </submittedName>
</protein>
<dbReference type="Gramene" id="Pp3c22_16400V3.1">
    <property type="protein sequence ID" value="PAC:32905141.CDS.1"/>
    <property type="gene ID" value="Pp3c22_16400"/>
</dbReference>
<dbReference type="EnsemblPlants" id="Pp3c22_16400V3.2">
    <property type="protein sequence ID" value="PAC:32905142.CDS.1"/>
    <property type="gene ID" value="Pp3c22_16400"/>
</dbReference>
<reference evidence="1 4" key="1">
    <citation type="journal article" date="2008" name="Science">
        <title>The Physcomitrella genome reveals evolutionary insights into the conquest of land by plants.</title>
        <authorList>
            <person name="Rensing S."/>
            <person name="Lang D."/>
            <person name="Zimmer A."/>
            <person name="Terry A."/>
            <person name="Salamov A."/>
            <person name="Shapiro H."/>
            <person name="Nishiyama T."/>
            <person name="Perroud P.-F."/>
            <person name="Lindquist E."/>
            <person name="Kamisugi Y."/>
            <person name="Tanahashi T."/>
            <person name="Sakakibara K."/>
            <person name="Fujita T."/>
            <person name="Oishi K."/>
            <person name="Shin-I T."/>
            <person name="Kuroki Y."/>
            <person name="Toyoda A."/>
            <person name="Suzuki Y."/>
            <person name="Hashimoto A."/>
            <person name="Yamaguchi K."/>
            <person name="Sugano A."/>
            <person name="Kohara Y."/>
            <person name="Fujiyama A."/>
            <person name="Anterola A."/>
            <person name="Aoki S."/>
            <person name="Ashton N."/>
            <person name="Barbazuk W.B."/>
            <person name="Barker E."/>
            <person name="Bennetzen J."/>
            <person name="Bezanilla M."/>
            <person name="Blankenship R."/>
            <person name="Cho S.H."/>
            <person name="Dutcher S."/>
            <person name="Estelle M."/>
            <person name="Fawcett J.A."/>
            <person name="Gundlach H."/>
            <person name="Hanada K."/>
            <person name="Heyl A."/>
            <person name="Hicks K.A."/>
            <person name="Hugh J."/>
            <person name="Lohr M."/>
            <person name="Mayer K."/>
            <person name="Melkozernov A."/>
            <person name="Murata T."/>
            <person name="Nelson D."/>
            <person name="Pils B."/>
            <person name="Prigge M."/>
            <person name="Reiss B."/>
            <person name="Renner T."/>
            <person name="Rombauts S."/>
            <person name="Rushton P."/>
            <person name="Sanderfoot A."/>
            <person name="Schween G."/>
            <person name="Shiu S.-H."/>
            <person name="Stueber K."/>
            <person name="Theodoulou F.L."/>
            <person name="Tu H."/>
            <person name="Van de Peer Y."/>
            <person name="Verrier P.J."/>
            <person name="Waters E."/>
            <person name="Wood A."/>
            <person name="Yang L."/>
            <person name="Cove D."/>
            <person name="Cuming A."/>
            <person name="Hasebe M."/>
            <person name="Lucas S."/>
            <person name="Mishler D.B."/>
            <person name="Reski R."/>
            <person name="Grigoriev I."/>
            <person name="Quatrano R.S."/>
            <person name="Boore J.L."/>
        </authorList>
    </citation>
    <scope>NUCLEOTIDE SEQUENCE [LARGE SCALE GENOMIC DNA]</scope>
    <source>
        <strain evidence="3 4">cv. Gransden 2004</strain>
    </source>
</reference>
<name>A0A2K1I9U1_PHYPA</name>
<evidence type="ECO:0000313" key="3">
    <source>
        <dbReference type="EnsemblPlants" id="PAC:32905141.CDS.1"/>
    </source>
</evidence>
<evidence type="ECO:0000313" key="2">
    <source>
        <dbReference type="EMBL" id="PNR30902.1"/>
    </source>
</evidence>
<dbReference type="EnsemblPlants" id="Pp3c22_16400V3.1">
    <property type="protein sequence ID" value="PAC:32905141.CDS.1"/>
    <property type="gene ID" value="Pp3c22_16400"/>
</dbReference>
<dbReference type="InParanoid" id="A0A2K1I9U1"/>
<accession>A0A2K1I9U1</accession>
<dbReference type="EMBL" id="ABEU02000160">
    <property type="protein sequence ID" value="PNR26047.1"/>
    <property type="molecule type" value="Genomic_DNA"/>
</dbReference>
<sequence length="58" mass="6649">MASNGRTMRMRSSVVDYETRVQRFGILVGGKVPRHSFVMCFASILLLLHGGTERWEYT</sequence>
<dbReference type="Proteomes" id="UP000006727">
    <property type="component" value="Chromosome 22"/>
</dbReference>
<organism evidence="1">
    <name type="scientific">Physcomitrium patens</name>
    <name type="common">Spreading-leaved earth moss</name>
    <name type="synonym">Physcomitrella patens</name>
    <dbReference type="NCBI Taxonomy" id="3218"/>
    <lineage>
        <taxon>Eukaryota</taxon>
        <taxon>Viridiplantae</taxon>
        <taxon>Streptophyta</taxon>
        <taxon>Embryophyta</taxon>
        <taxon>Bryophyta</taxon>
        <taxon>Bryophytina</taxon>
        <taxon>Bryopsida</taxon>
        <taxon>Funariidae</taxon>
        <taxon>Funariales</taxon>
        <taxon>Funariaceae</taxon>
        <taxon>Physcomitrium</taxon>
    </lineage>
</organism>
<keyword evidence="4" id="KW-1185">Reference proteome</keyword>